<evidence type="ECO:0000313" key="2">
    <source>
        <dbReference type="Proteomes" id="UP000696280"/>
    </source>
</evidence>
<reference evidence="1" key="1">
    <citation type="submission" date="2021-07" db="EMBL/GenBank/DDBJ databases">
        <authorList>
            <person name="Durling M."/>
        </authorList>
    </citation>
    <scope>NUCLEOTIDE SEQUENCE</scope>
</reference>
<comment type="caution">
    <text evidence="1">The sequence shown here is derived from an EMBL/GenBank/DDBJ whole genome shotgun (WGS) entry which is preliminary data.</text>
</comment>
<organism evidence="1 2">
    <name type="scientific">Hymenoscyphus fraxineus</name>
    <dbReference type="NCBI Taxonomy" id="746836"/>
    <lineage>
        <taxon>Eukaryota</taxon>
        <taxon>Fungi</taxon>
        <taxon>Dikarya</taxon>
        <taxon>Ascomycota</taxon>
        <taxon>Pezizomycotina</taxon>
        <taxon>Leotiomycetes</taxon>
        <taxon>Helotiales</taxon>
        <taxon>Helotiaceae</taxon>
        <taxon>Hymenoscyphus</taxon>
    </lineage>
</organism>
<accession>A0A9N9KMZ9</accession>
<gene>
    <name evidence="1" type="ORF">HYFRA_00008283</name>
</gene>
<keyword evidence="2" id="KW-1185">Reference proteome</keyword>
<proteinExistence type="predicted"/>
<dbReference type="AlphaFoldDB" id="A0A9N9KMZ9"/>
<dbReference type="EMBL" id="CAJVRL010000035">
    <property type="protein sequence ID" value="CAG8950051.1"/>
    <property type="molecule type" value="Genomic_DNA"/>
</dbReference>
<protein>
    <submittedName>
        <fullName evidence="1">Uncharacterized protein</fullName>
    </submittedName>
</protein>
<dbReference type="Proteomes" id="UP000696280">
    <property type="component" value="Unassembled WGS sequence"/>
</dbReference>
<name>A0A9N9KMZ9_9HELO</name>
<sequence length="147" mass="16152">MSITGPFQFFSPPLQTNSSTVLGHVEGGAESARCHSGLDEEAPYRYLEPSRVVLTLVLAQLTCRHVRHLGRITNNQPSKLQKTPSRTGLLHLLLTADPDPTQLLPAGQTKGRGVDPIDCRFCDQITICTPFNNMLGVWELPGNFSQN</sequence>
<evidence type="ECO:0000313" key="1">
    <source>
        <dbReference type="EMBL" id="CAG8950051.1"/>
    </source>
</evidence>